<evidence type="ECO:0000259" key="10">
    <source>
        <dbReference type="PROSITE" id="PS51747"/>
    </source>
</evidence>
<dbReference type="Proteomes" id="UP000273022">
    <property type="component" value="Unassembled WGS sequence"/>
</dbReference>
<feature type="active site" description="Proton donor" evidence="6 7">
    <location>
        <position position="103"/>
    </location>
</feature>
<gene>
    <name evidence="6" type="primary">cdd</name>
    <name evidence="11" type="ORF">D5R81_10650</name>
</gene>
<feature type="binding site" evidence="6 9">
    <location>
        <position position="101"/>
    </location>
    <ligand>
        <name>Zn(2+)</name>
        <dbReference type="ChEBI" id="CHEBI:29105"/>
        <note>catalytic</note>
    </ligand>
</feature>
<dbReference type="Pfam" id="PF08211">
    <property type="entry name" value="dCMP_cyt_deam_2"/>
    <property type="match status" value="1"/>
</dbReference>
<name>A0A3A6TZN6_9GAMM</name>
<dbReference type="GO" id="GO:0005829">
    <property type="term" value="C:cytosol"/>
    <property type="evidence" value="ECO:0007669"/>
    <property type="project" value="TreeGrafter"/>
</dbReference>
<comment type="function">
    <text evidence="6">This enzyme scavenges exogenous and endogenous cytidine and 2'-deoxycytidine for UMP synthesis.</text>
</comment>
<dbReference type="Pfam" id="PF00383">
    <property type="entry name" value="dCMP_cyt_deam_1"/>
    <property type="match status" value="1"/>
</dbReference>
<dbReference type="NCBIfam" id="NF006537">
    <property type="entry name" value="PRK09027.1"/>
    <property type="match status" value="1"/>
</dbReference>
<dbReference type="RefSeq" id="WP_121853621.1">
    <property type="nucleotide sequence ID" value="NZ_CP037952.1"/>
</dbReference>
<evidence type="ECO:0000256" key="4">
    <source>
        <dbReference type="ARBA" id="ARBA00022801"/>
    </source>
</evidence>
<dbReference type="AlphaFoldDB" id="A0A3A6TZN6"/>
<comment type="caution">
    <text evidence="11">The sequence shown here is derived from an EMBL/GenBank/DDBJ whole genome shotgun (WGS) entry which is preliminary data.</text>
</comment>
<dbReference type="PANTHER" id="PTHR11644">
    <property type="entry name" value="CYTIDINE DEAMINASE"/>
    <property type="match status" value="1"/>
</dbReference>
<dbReference type="EC" id="3.5.4.5" evidence="6"/>
<keyword evidence="12" id="KW-1185">Reference proteome</keyword>
<comment type="catalytic activity">
    <reaction evidence="6">
        <text>2'-deoxycytidine + H2O + H(+) = 2'-deoxyuridine + NH4(+)</text>
        <dbReference type="Rhea" id="RHEA:13433"/>
        <dbReference type="ChEBI" id="CHEBI:15377"/>
        <dbReference type="ChEBI" id="CHEBI:15378"/>
        <dbReference type="ChEBI" id="CHEBI:15698"/>
        <dbReference type="ChEBI" id="CHEBI:16450"/>
        <dbReference type="ChEBI" id="CHEBI:28938"/>
        <dbReference type="EC" id="3.5.4.5"/>
    </reaction>
</comment>
<dbReference type="PIRSF" id="PIRSF006334">
    <property type="entry name" value="Cdd_plus_pseudo"/>
    <property type="match status" value="1"/>
</dbReference>
<organism evidence="11 12">
    <name type="scientific">Parashewanella spongiae</name>
    <dbReference type="NCBI Taxonomy" id="342950"/>
    <lineage>
        <taxon>Bacteria</taxon>
        <taxon>Pseudomonadati</taxon>
        <taxon>Pseudomonadota</taxon>
        <taxon>Gammaproteobacteria</taxon>
        <taxon>Alteromonadales</taxon>
        <taxon>Shewanellaceae</taxon>
        <taxon>Parashewanella</taxon>
    </lineage>
</organism>
<feature type="domain" description="CMP/dCMP-type deaminase" evidence="10">
    <location>
        <begin position="186"/>
        <end position="296"/>
    </location>
</feature>
<dbReference type="GO" id="GO:0004126">
    <property type="term" value="F:cytidine deaminase activity"/>
    <property type="evidence" value="ECO:0007669"/>
    <property type="project" value="UniProtKB-UniRule"/>
</dbReference>
<keyword evidence="5 6" id="KW-0862">Zinc</keyword>
<dbReference type="InterPro" id="IPR013171">
    <property type="entry name" value="Cyd/dCyd_deaminase_Zn-bd"/>
</dbReference>
<dbReference type="EMBL" id="QYYH01000059">
    <property type="protein sequence ID" value="RJY14898.1"/>
    <property type="molecule type" value="Genomic_DNA"/>
</dbReference>
<dbReference type="InterPro" id="IPR002125">
    <property type="entry name" value="CMP_dCMP_dom"/>
</dbReference>
<dbReference type="OrthoDB" id="9795347at2"/>
<evidence type="ECO:0000256" key="2">
    <source>
        <dbReference type="ARBA" id="ARBA00011738"/>
    </source>
</evidence>
<dbReference type="Gene3D" id="3.40.140.10">
    <property type="entry name" value="Cytidine Deaminase, domain 2"/>
    <property type="match status" value="2"/>
</dbReference>
<evidence type="ECO:0000256" key="3">
    <source>
        <dbReference type="ARBA" id="ARBA00022723"/>
    </source>
</evidence>
<keyword evidence="3 6" id="KW-0479">Metal-binding</keyword>
<sequence length="296" mass="32311">MQDRFVPSIAHLPPLLAQALVPLLDSDFSGHFEAKQIETLKRISGLEENQLLEALLPVAAALATPTISEFYVGAIAKGTSGDIYMGANMELKDEVLGHTVHAEQSAISHAWLKGEKSITDIVVNYSPCGHCRQFMNELVDGCNIHIHLPDQPTQRLSHYLPYSFGPKDLNVTEPLLASKAIQLKLVSEDPVILEATHQANKSYAPYTGTYAAITFELDDGSLFSGRYAENAAFNPSMMPTQMALTNLLRHNRQASEIVRAVLVESASGKISLANASLDALHTLTSVELEHLVVELE</sequence>
<evidence type="ECO:0000313" key="12">
    <source>
        <dbReference type="Proteomes" id="UP000273022"/>
    </source>
</evidence>
<dbReference type="GO" id="GO:0042802">
    <property type="term" value="F:identical protein binding"/>
    <property type="evidence" value="ECO:0007669"/>
    <property type="project" value="UniProtKB-ARBA"/>
</dbReference>
<keyword evidence="4 6" id="KW-0378">Hydrolase</keyword>
<reference evidence="11 12" key="1">
    <citation type="submission" date="2018-09" db="EMBL/GenBank/DDBJ databases">
        <title>Phylogeny of the Shewanellaceae, and recommendation for two new genera, Pseudoshewanella and Parashewanella.</title>
        <authorList>
            <person name="Wang G."/>
        </authorList>
    </citation>
    <scope>NUCLEOTIDE SEQUENCE [LARGE SCALE GENOMIC DNA]</scope>
    <source>
        <strain evidence="11 12">KCTC 22492</strain>
    </source>
</reference>
<feature type="binding site" evidence="6 8">
    <location>
        <begin position="88"/>
        <end position="90"/>
    </location>
    <ligand>
        <name>substrate</name>
    </ligand>
</feature>
<evidence type="ECO:0000256" key="6">
    <source>
        <dbReference type="HAMAP-Rule" id="MF_01558"/>
    </source>
</evidence>
<evidence type="ECO:0000256" key="8">
    <source>
        <dbReference type="PIRSR" id="PIRSR006334-2"/>
    </source>
</evidence>
<dbReference type="SUPFAM" id="SSF53927">
    <property type="entry name" value="Cytidine deaminase-like"/>
    <property type="match status" value="2"/>
</dbReference>
<dbReference type="CDD" id="cd01283">
    <property type="entry name" value="cytidine_deaminase"/>
    <property type="match status" value="1"/>
</dbReference>
<dbReference type="PROSITE" id="PS00903">
    <property type="entry name" value="CYT_DCMP_DEAMINASES_1"/>
    <property type="match status" value="1"/>
</dbReference>
<dbReference type="PROSITE" id="PS51747">
    <property type="entry name" value="CYT_DCMP_DEAMINASES_2"/>
    <property type="match status" value="2"/>
</dbReference>
<evidence type="ECO:0000256" key="5">
    <source>
        <dbReference type="ARBA" id="ARBA00022833"/>
    </source>
</evidence>
<comment type="subunit">
    <text evidence="2 6">Homodimer.</text>
</comment>
<comment type="similarity">
    <text evidence="1 6">Belongs to the cytidine and deoxycytidylate deaminase family.</text>
</comment>
<evidence type="ECO:0000313" key="11">
    <source>
        <dbReference type="EMBL" id="RJY14898.1"/>
    </source>
</evidence>
<dbReference type="HAMAP" id="MF_01558">
    <property type="entry name" value="Cyt_deam"/>
    <property type="match status" value="1"/>
</dbReference>
<dbReference type="FunFam" id="3.40.140.10:FF:000007">
    <property type="entry name" value="Cytidine deaminase"/>
    <property type="match status" value="1"/>
</dbReference>
<evidence type="ECO:0000256" key="1">
    <source>
        <dbReference type="ARBA" id="ARBA00006576"/>
    </source>
</evidence>
<feature type="domain" description="CMP/dCMP-type deaminase" evidence="10">
    <location>
        <begin position="47"/>
        <end position="167"/>
    </location>
</feature>
<dbReference type="InterPro" id="IPR020797">
    <property type="entry name" value="Cytidine_deaminase_bacteria"/>
</dbReference>
<feature type="binding site" evidence="6 9">
    <location>
        <position position="131"/>
    </location>
    <ligand>
        <name>Zn(2+)</name>
        <dbReference type="ChEBI" id="CHEBI:29105"/>
        <note>catalytic</note>
    </ligand>
</feature>
<evidence type="ECO:0000256" key="9">
    <source>
        <dbReference type="PIRSR" id="PIRSR006334-3"/>
    </source>
</evidence>
<feature type="binding site" evidence="6 9">
    <location>
        <position position="128"/>
    </location>
    <ligand>
        <name>Zn(2+)</name>
        <dbReference type="ChEBI" id="CHEBI:29105"/>
        <note>catalytic</note>
    </ligand>
</feature>
<dbReference type="InterPro" id="IPR016193">
    <property type="entry name" value="Cytidine_deaminase-like"/>
</dbReference>
<dbReference type="GO" id="GO:0008270">
    <property type="term" value="F:zinc ion binding"/>
    <property type="evidence" value="ECO:0007669"/>
    <property type="project" value="UniProtKB-UniRule"/>
</dbReference>
<comment type="catalytic activity">
    <reaction evidence="6">
        <text>cytidine + H2O + H(+) = uridine + NH4(+)</text>
        <dbReference type="Rhea" id="RHEA:16069"/>
        <dbReference type="ChEBI" id="CHEBI:15377"/>
        <dbReference type="ChEBI" id="CHEBI:15378"/>
        <dbReference type="ChEBI" id="CHEBI:16704"/>
        <dbReference type="ChEBI" id="CHEBI:17562"/>
        <dbReference type="ChEBI" id="CHEBI:28938"/>
        <dbReference type="EC" id="3.5.4.5"/>
    </reaction>
</comment>
<protein>
    <recommendedName>
        <fullName evidence="6">Cytidine deaminase</fullName>
        <ecNumber evidence="6">3.5.4.5</ecNumber>
    </recommendedName>
    <alternativeName>
        <fullName evidence="6">Cytidine aminohydrolase</fullName>
        <shortName evidence="6">CDA</shortName>
    </alternativeName>
</protein>
<accession>A0A3A6TZN6</accession>
<dbReference type="PANTHER" id="PTHR11644:SF2">
    <property type="entry name" value="CYTIDINE DEAMINASE"/>
    <property type="match status" value="1"/>
</dbReference>
<comment type="cofactor">
    <cofactor evidence="6 9">
        <name>Zn(2+)</name>
        <dbReference type="ChEBI" id="CHEBI:29105"/>
    </cofactor>
    <text evidence="6 9">Binds 1 zinc ion.</text>
</comment>
<dbReference type="GO" id="GO:0072527">
    <property type="term" value="P:pyrimidine-containing compound metabolic process"/>
    <property type="evidence" value="ECO:0007669"/>
    <property type="project" value="UniProtKB-ARBA"/>
</dbReference>
<proteinExistence type="inferred from homology"/>
<dbReference type="InterPro" id="IPR050202">
    <property type="entry name" value="Cyt/Deoxycyt_deaminase"/>
</dbReference>
<dbReference type="GO" id="GO:0055086">
    <property type="term" value="P:nucleobase-containing small molecule metabolic process"/>
    <property type="evidence" value="ECO:0007669"/>
    <property type="project" value="UniProtKB-ARBA"/>
</dbReference>
<evidence type="ECO:0000256" key="7">
    <source>
        <dbReference type="PIRSR" id="PIRSR006334-1"/>
    </source>
</evidence>
<dbReference type="InterPro" id="IPR016192">
    <property type="entry name" value="APOBEC/CMP_deaminase_Zn-bd"/>
</dbReference>